<accession>A0A7W6BLP1</accession>
<evidence type="ECO:0000259" key="2">
    <source>
        <dbReference type="Pfam" id="PF09335"/>
    </source>
</evidence>
<keyword evidence="4" id="KW-1185">Reference proteome</keyword>
<keyword evidence="1" id="KW-0472">Membrane</keyword>
<dbReference type="PANTHER" id="PTHR42709">
    <property type="entry name" value="ALKALINE PHOSPHATASE LIKE PROTEIN"/>
    <property type="match status" value="1"/>
</dbReference>
<feature type="transmembrane region" description="Helical" evidence="1">
    <location>
        <begin position="53"/>
        <end position="75"/>
    </location>
</feature>
<organism evidence="3 4">
    <name type="scientific">Aureimonas phyllosphaerae</name>
    <dbReference type="NCBI Taxonomy" id="1166078"/>
    <lineage>
        <taxon>Bacteria</taxon>
        <taxon>Pseudomonadati</taxon>
        <taxon>Pseudomonadota</taxon>
        <taxon>Alphaproteobacteria</taxon>
        <taxon>Hyphomicrobiales</taxon>
        <taxon>Aurantimonadaceae</taxon>
        <taxon>Aureimonas</taxon>
    </lineage>
</organism>
<dbReference type="OrthoDB" id="948134at2"/>
<evidence type="ECO:0000313" key="4">
    <source>
        <dbReference type="Proteomes" id="UP000531216"/>
    </source>
</evidence>
<protein>
    <submittedName>
        <fullName evidence="3">Membrane protein DedA with SNARE-associated domain</fullName>
    </submittedName>
</protein>
<dbReference type="PANTHER" id="PTHR42709:SF2">
    <property type="entry name" value="INNER MEMBRANE PROTEIN YOHD"/>
    <property type="match status" value="1"/>
</dbReference>
<dbReference type="InterPro" id="IPR051311">
    <property type="entry name" value="DedA_domain"/>
</dbReference>
<proteinExistence type="predicted"/>
<keyword evidence="1" id="KW-0812">Transmembrane</keyword>
<feature type="domain" description="VTT" evidence="2">
    <location>
        <begin position="36"/>
        <end position="156"/>
    </location>
</feature>
<dbReference type="EMBL" id="JACIDO010000001">
    <property type="protein sequence ID" value="MBB3934161.1"/>
    <property type="molecule type" value="Genomic_DNA"/>
</dbReference>
<keyword evidence="1" id="KW-1133">Transmembrane helix</keyword>
<dbReference type="InterPro" id="IPR032816">
    <property type="entry name" value="VTT_dom"/>
</dbReference>
<feature type="transmembrane region" description="Helical" evidence="1">
    <location>
        <begin position="20"/>
        <end position="47"/>
    </location>
</feature>
<sequence length="217" mass="23370">MQSGGVPRALSRTRAIETFIAQYGLPAIFLGAGLEGETVAILAGVIAHSGTLGFWPVVLAVALGSFVADQVWFACGRHFRSSRFVRRVSARPFFAKALKAFEERPVLFTFGFRFVYGFRTVSPIAIGTTRLSTSRFVLINAAAAATWALVFVSAGYWFGHAIEAAFGALRANHRLLLGAAGALLLVGALAFWTRRRWMPEGLTSPPPVGADRVNPDA</sequence>
<dbReference type="Pfam" id="PF09335">
    <property type="entry name" value="VTT_dom"/>
    <property type="match status" value="1"/>
</dbReference>
<gene>
    <name evidence="3" type="ORF">GGR05_000272</name>
</gene>
<name>A0A7W6BLP1_9HYPH</name>
<dbReference type="AlphaFoldDB" id="A0A7W6BLP1"/>
<evidence type="ECO:0000256" key="1">
    <source>
        <dbReference type="SAM" id="Phobius"/>
    </source>
</evidence>
<evidence type="ECO:0000313" key="3">
    <source>
        <dbReference type="EMBL" id="MBB3934161.1"/>
    </source>
</evidence>
<reference evidence="3 4" key="1">
    <citation type="submission" date="2020-08" db="EMBL/GenBank/DDBJ databases">
        <title>Genomic Encyclopedia of Type Strains, Phase IV (KMG-IV): sequencing the most valuable type-strain genomes for metagenomic binning, comparative biology and taxonomic classification.</title>
        <authorList>
            <person name="Goeker M."/>
        </authorList>
    </citation>
    <scope>NUCLEOTIDE SEQUENCE [LARGE SCALE GENOMIC DNA]</scope>
    <source>
        <strain evidence="3 4">DSM 25024</strain>
    </source>
</reference>
<dbReference type="RefSeq" id="WP_090958924.1">
    <property type="nucleotide sequence ID" value="NZ_FOOA01000001.1"/>
</dbReference>
<dbReference type="GO" id="GO:0005886">
    <property type="term" value="C:plasma membrane"/>
    <property type="evidence" value="ECO:0007669"/>
    <property type="project" value="TreeGrafter"/>
</dbReference>
<comment type="caution">
    <text evidence="3">The sequence shown here is derived from an EMBL/GenBank/DDBJ whole genome shotgun (WGS) entry which is preliminary data.</text>
</comment>
<feature type="transmembrane region" description="Helical" evidence="1">
    <location>
        <begin position="136"/>
        <end position="159"/>
    </location>
</feature>
<feature type="transmembrane region" description="Helical" evidence="1">
    <location>
        <begin position="171"/>
        <end position="192"/>
    </location>
</feature>
<dbReference type="Proteomes" id="UP000531216">
    <property type="component" value="Unassembled WGS sequence"/>
</dbReference>